<keyword evidence="5" id="KW-1133">Transmembrane helix</keyword>
<evidence type="ECO:0000313" key="7">
    <source>
        <dbReference type="Proteomes" id="UP000256328"/>
    </source>
</evidence>
<keyword evidence="2" id="KW-0732">Signal</keyword>
<feature type="transmembrane region" description="Helical" evidence="5">
    <location>
        <begin position="460"/>
        <end position="479"/>
    </location>
</feature>
<evidence type="ECO:0000313" key="6">
    <source>
        <dbReference type="EMBL" id="RDW61460.1"/>
    </source>
</evidence>
<keyword evidence="5" id="KW-0812">Transmembrane</keyword>
<reference evidence="6 7" key="1">
    <citation type="journal article" date="2018" name="IMA Fungus">
        <title>IMA Genome-F 9: Draft genome sequence of Annulohypoxylon stygium, Aspergillus mulundensis, Berkeleyomyces basicola (syn. Thielaviopsis basicola), Ceratocystis smalleyi, two Cercospora beticola strains, Coleophoma cylindrospora, Fusarium fracticaudum, Phialophora cf. hyalina, and Morchella septimelata.</title>
        <authorList>
            <person name="Wingfield B.D."/>
            <person name="Bills G.F."/>
            <person name="Dong Y."/>
            <person name="Huang W."/>
            <person name="Nel W.J."/>
            <person name="Swalarsk-Parry B.S."/>
            <person name="Vaghefi N."/>
            <person name="Wilken P.M."/>
            <person name="An Z."/>
            <person name="de Beer Z.W."/>
            <person name="De Vos L."/>
            <person name="Chen L."/>
            <person name="Duong T.A."/>
            <person name="Gao Y."/>
            <person name="Hammerbacher A."/>
            <person name="Kikkert J.R."/>
            <person name="Li Y."/>
            <person name="Li H."/>
            <person name="Li K."/>
            <person name="Li Q."/>
            <person name="Liu X."/>
            <person name="Ma X."/>
            <person name="Naidoo K."/>
            <person name="Pethybridge S.J."/>
            <person name="Sun J."/>
            <person name="Steenkamp E.T."/>
            <person name="van der Nest M.A."/>
            <person name="van Wyk S."/>
            <person name="Wingfield M.J."/>
            <person name="Xiong C."/>
            <person name="Yue Q."/>
            <person name="Zhang X."/>
        </authorList>
    </citation>
    <scope>NUCLEOTIDE SEQUENCE [LARGE SCALE GENOMIC DNA]</scope>
    <source>
        <strain evidence="6 7">BP5796</strain>
    </source>
</reference>
<evidence type="ECO:0000256" key="4">
    <source>
        <dbReference type="SAM" id="MobiDB-lite"/>
    </source>
</evidence>
<feature type="transmembrane region" description="Helical" evidence="5">
    <location>
        <begin position="27"/>
        <end position="50"/>
    </location>
</feature>
<dbReference type="Proteomes" id="UP000256328">
    <property type="component" value="Unassembled WGS sequence"/>
</dbReference>
<evidence type="ECO:0000256" key="3">
    <source>
        <dbReference type="ARBA" id="ARBA00023180"/>
    </source>
</evidence>
<dbReference type="PANTHER" id="PTHR31018">
    <property type="entry name" value="SPORULATION-SPECIFIC PROTEIN-RELATED"/>
    <property type="match status" value="1"/>
</dbReference>
<accession>A0A3D8QIG8</accession>
<organism evidence="6 7">
    <name type="scientific">Coleophoma crateriformis</name>
    <dbReference type="NCBI Taxonomy" id="565419"/>
    <lineage>
        <taxon>Eukaryota</taxon>
        <taxon>Fungi</taxon>
        <taxon>Dikarya</taxon>
        <taxon>Ascomycota</taxon>
        <taxon>Pezizomycotina</taxon>
        <taxon>Leotiomycetes</taxon>
        <taxon>Helotiales</taxon>
        <taxon>Dermateaceae</taxon>
        <taxon>Coleophoma</taxon>
    </lineage>
</organism>
<sequence length="552" mass="60184">MGQNLSSTKINDTALDVVAAPDALNDLHLGIFFGGSFYAIGMIWFTIALIDRWRGPNGDRKTGFASVIAAFILITLIPDQSGYCSESGTPYASDYGPFPDWDISDQSDADALTLTGCTAFGVNIRVHNDTIDSIELNGVRSVRSLNVSSSAALASFQAPNLTMINGSFTLYDLPNLTIVDLPAFEYAVIVDWSNLPVVWEVASWTSNAITNALSIRNTSLLNIAFSGGSSNSSEAQPVDQYYSELIITENRHLEYINLPNITHIESCNISGNDGYLQTIDLSGLTYTGAMFLSKAPLELRFPKLESVTGTFDLSNSPDLFELDLNALENVYGTFSLVGNKGLTTLNVSSLQTTDSLVMENNRIAAFEFPSLTSSTEISIEGQFNSIDFSKHYSSFDGPVNITSVSETLNCTALDIIHYHTIDFEGTNFNYTCRASPMGDTRDFAVHFHYISAKSAKTKRIIIGCVVLTLAIFLGLLLWWRRSRKRTAAAAARENGTAESGMELPPRYRRTGLEGEIPPAYNVGGSTSSVQSAEIPNRVAPGEPTPNYEESRH</sequence>
<keyword evidence="7" id="KW-1185">Reference proteome</keyword>
<dbReference type="AlphaFoldDB" id="A0A3D8QIG8"/>
<dbReference type="OrthoDB" id="4987761at2759"/>
<dbReference type="InterPro" id="IPR032675">
    <property type="entry name" value="LRR_dom_sf"/>
</dbReference>
<dbReference type="EMBL" id="PDLN01000018">
    <property type="protein sequence ID" value="RDW61460.1"/>
    <property type="molecule type" value="Genomic_DNA"/>
</dbReference>
<keyword evidence="3" id="KW-0325">Glycoprotein</keyword>
<feature type="region of interest" description="Disordered" evidence="4">
    <location>
        <begin position="490"/>
        <end position="552"/>
    </location>
</feature>
<feature type="compositionally biased region" description="Polar residues" evidence="4">
    <location>
        <begin position="523"/>
        <end position="533"/>
    </location>
</feature>
<feature type="transmembrane region" description="Helical" evidence="5">
    <location>
        <begin position="62"/>
        <end position="78"/>
    </location>
</feature>
<dbReference type="InterPro" id="IPR051648">
    <property type="entry name" value="CWI-Assembly_Regulator"/>
</dbReference>
<keyword evidence="5" id="KW-0472">Membrane</keyword>
<protein>
    <submittedName>
        <fullName evidence="6">Uncharacterized protein</fullName>
    </submittedName>
</protein>
<name>A0A3D8QIG8_9HELO</name>
<evidence type="ECO:0000256" key="1">
    <source>
        <dbReference type="ARBA" id="ARBA00004196"/>
    </source>
</evidence>
<evidence type="ECO:0000256" key="5">
    <source>
        <dbReference type="SAM" id="Phobius"/>
    </source>
</evidence>
<evidence type="ECO:0000256" key="2">
    <source>
        <dbReference type="ARBA" id="ARBA00022729"/>
    </source>
</evidence>
<comment type="subcellular location">
    <subcellularLocation>
        <location evidence="1">Cell envelope</location>
    </subcellularLocation>
</comment>
<dbReference type="PANTHER" id="PTHR31018:SF3">
    <property type="entry name" value="RECEPTOR PROTEIN-TYROSINE KINASE"/>
    <property type="match status" value="1"/>
</dbReference>
<comment type="caution">
    <text evidence="6">The sequence shown here is derived from an EMBL/GenBank/DDBJ whole genome shotgun (WGS) entry which is preliminary data.</text>
</comment>
<dbReference type="SUPFAM" id="SSF52058">
    <property type="entry name" value="L domain-like"/>
    <property type="match status" value="1"/>
</dbReference>
<dbReference type="Gene3D" id="3.80.10.10">
    <property type="entry name" value="Ribonuclease Inhibitor"/>
    <property type="match status" value="1"/>
</dbReference>
<proteinExistence type="predicted"/>
<gene>
    <name evidence="6" type="ORF">BP5796_11352</name>
</gene>